<reference evidence="3 4" key="1">
    <citation type="submission" date="2020-08" db="EMBL/GenBank/DDBJ databases">
        <title>Genome sequence of Sphingomonas daechungensis KACC 18115T.</title>
        <authorList>
            <person name="Hyun D.-W."/>
            <person name="Bae J.-W."/>
        </authorList>
    </citation>
    <scope>NUCLEOTIDE SEQUENCE [LARGE SCALE GENOMIC DNA]</scope>
    <source>
        <strain evidence="3 4">KACC 18115</strain>
    </source>
</reference>
<dbReference type="InterPro" id="IPR009875">
    <property type="entry name" value="PilZ_domain"/>
</dbReference>
<evidence type="ECO:0000313" key="3">
    <source>
        <dbReference type="EMBL" id="QNP43352.1"/>
    </source>
</evidence>
<sequence>MKRQASRMSLRAQLEIASDASERRRSRRRKLRIESEGSAGPGQAVVTIHDLSEEGLLVETASALSIGEVIDVVLPEAGPVQAEVAWTSSRFFGCKFRKPIATAAVSAALLQSPASTTQPSAEVVEKALQELDALSFAIKRVTRAVDQAIDRLNKPKD</sequence>
<keyword evidence="4" id="KW-1185">Reference proteome</keyword>
<dbReference type="EMBL" id="CP060780">
    <property type="protein sequence ID" value="QNP43352.1"/>
    <property type="molecule type" value="Genomic_DNA"/>
</dbReference>
<dbReference type="Gene3D" id="2.40.10.220">
    <property type="entry name" value="predicted glycosyltransferase like domains"/>
    <property type="match status" value="1"/>
</dbReference>
<evidence type="ECO:0000259" key="2">
    <source>
        <dbReference type="Pfam" id="PF07238"/>
    </source>
</evidence>
<evidence type="ECO:0000256" key="1">
    <source>
        <dbReference type="SAM" id="MobiDB-lite"/>
    </source>
</evidence>
<protein>
    <submittedName>
        <fullName evidence="3">PilZ domain-containing protein</fullName>
    </submittedName>
</protein>
<organism evidence="3 4">
    <name type="scientific">Sphingomonas daechungensis</name>
    <dbReference type="NCBI Taxonomy" id="1176646"/>
    <lineage>
        <taxon>Bacteria</taxon>
        <taxon>Pseudomonadati</taxon>
        <taxon>Pseudomonadota</taxon>
        <taxon>Alphaproteobacteria</taxon>
        <taxon>Sphingomonadales</taxon>
        <taxon>Sphingomonadaceae</taxon>
        <taxon>Sphingomonas</taxon>
    </lineage>
</organism>
<name>A0ABX6T0I9_9SPHN</name>
<feature type="domain" description="PilZ" evidence="2">
    <location>
        <begin position="22"/>
        <end position="101"/>
    </location>
</feature>
<feature type="region of interest" description="Disordered" evidence="1">
    <location>
        <begin position="17"/>
        <end position="39"/>
    </location>
</feature>
<gene>
    <name evidence="3" type="ORF">H9L15_00260</name>
</gene>
<accession>A0ABX6T0I9</accession>
<dbReference type="SUPFAM" id="SSF141371">
    <property type="entry name" value="PilZ domain-like"/>
    <property type="match status" value="1"/>
</dbReference>
<dbReference type="Pfam" id="PF07238">
    <property type="entry name" value="PilZ"/>
    <property type="match status" value="1"/>
</dbReference>
<dbReference type="Proteomes" id="UP000516134">
    <property type="component" value="Chromosome"/>
</dbReference>
<evidence type="ECO:0000313" key="4">
    <source>
        <dbReference type="Proteomes" id="UP000516134"/>
    </source>
</evidence>
<proteinExistence type="predicted"/>